<dbReference type="GO" id="GO:0071944">
    <property type="term" value="C:cell periphery"/>
    <property type="evidence" value="ECO:0007669"/>
    <property type="project" value="UniProtKB-ARBA"/>
</dbReference>
<dbReference type="SUPFAM" id="SSF57184">
    <property type="entry name" value="Growth factor receptor domain"/>
    <property type="match status" value="2"/>
</dbReference>
<feature type="non-terminal residue" evidence="17">
    <location>
        <position position="1"/>
    </location>
</feature>
<evidence type="ECO:0000256" key="7">
    <source>
        <dbReference type="ARBA" id="ARBA00022737"/>
    </source>
</evidence>
<evidence type="ECO:0000256" key="1">
    <source>
        <dbReference type="ARBA" id="ARBA00004167"/>
    </source>
</evidence>
<dbReference type="GO" id="GO:0007219">
    <property type="term" value="P:Notch signaling pathway"/>
    <property type="evidence" value="ECO:0007669"/>
    <property type="project" value="TreeGrafter"/>
</dbReference>
<keyword evidence="7" id="KW-0677">Repeat</keyword>
<dbReference type="Pfam" id="PF00008">
    <property type="entry name" value="EGF"/>
    <property type="match status" value="3"/>
</dbReference>
<dbReference type="PANTHER" id="PTHR12916:SF9">
    <property type="entry name" value="NEUROGENIC LOCUS NOTCH HOMOLOG PROTEIN 1-RELATED"/>
    <property type="match status" value="1"/>
</dbReference>
<dbReference type="CDD" id="cd00054">
    <property type="entry name" value="EGF_CA"/>
    <property type="match status" value="5"/>
</dbReference>
<dbReference type="InterPro" id="IPR018097">
    <property type="entry name" value="EGF_Ca-bd_CS"/>
</dbReference>
<evidence type="ECO:0000259" key="16">
    <source>
        <dbReference type="PROSITE" id="PS50825"/>
    </source>
</evidence>
<keyword evidence="11 13" id="KW-1015">Disulfide bond</keyword>
<proteinExistence type="predicted"/>
<dbReference type="FunFam" id="2.10.25.10:FF:000122">
    <property type="entry name" value="Protein crumbs homolog 2"/>
    <property type="match status" value="1"/>
</dbReference>
<dbReference type="GO" id="GO:0005576">
    <property type="term" value="C:extracellular region"/>
    <property type="evidence" value="ECO:0007669"/>
    <property type="project" value="UniProtKB-SubCell"/>
</dbReference>
<dbReference type="PROSITE" id="PS01186">
    <property type="entry name" value="EGF_2"/>
    <property type="match status" value="4"/>
</dbReference>
<dbReference type="FunFam" id="2.10.25.10:FF:000472">
    <property type="entry name" value="Uncharacterized protein, isoform A"/>
    <property type="match status" value="1"/>
</dbReference>
<dbReference type="GO" id="GO:0120025">
    <property type="term" value="C:plasma membrane bounded cell projection"/>
    <property type="evidence" value="ECO:0007669"/>
    <property type="project" value="UniProtKB-ARBA"/>
</dbReference>
<dbReference type="PRINTS" id="PR00010">
    <property type="entry name" value="EGFBLOOD"/>
</dbReference>
<feature type="domain" description="EGF-like" evidence="15">
    <location>
        <begin position="695"/>
        <end position="731"/>
    </location>
</feature>
<evidence type="ECO:0000256" key="14">
    <source>
        <dbReference type="SAM" id="MobiDB-lite"/>
    </source>
</evidence>
<evidence type="ECO:0000256" key="3">
    <source>
        <dbReference type="ARBA" id="ARBA00022525"/>
    </source>
</evidence>
<keyword evidence="12" id="KW-0325">Glycoprotein</keyword>
<sequence length="885" mass="95515">KVSKASKSSKSKGKRRRRRSKSKGSSKETSKGTSKGKSAKSSGVVDPTPTYKRTTIIKKRCKRENACNTAMLNNPTQCNPLSPSPVCVSCCTGRRCNFALPSNLPYPVNRKKRAATSIYDHWNNEEFIVADDKPAYWNGTVPTCNDVEPPVFTHCPKELNATLTLNGPLPVDFVVPTATDNSGITPTITSIPAGIQPPYVFEQDGYVVYVATDSAGNQANCTIKINHLDGIPPRVQCPQEKVVDLHNTTSFVVPARFPDVIATDNVGVVRVVYDPPNGTIVQMRRYLTVTVTAYDEAGNQGACSFNYEAIPAGCPEWSLQKPENGDRSCSATIGGATGTGFSCNVRCPRYTDFVTDPALQYICVFGGTWEPHNYVPDCTNQLFPGYALDYFLQIDTGGPVDMTCLELYMNATRDALLPILDSNLCDPYAKNFAVNIERLTATVEGSVITISLRVLITVVDTTGISPNFVAWCGTQISTAVQAFNPGGNFVIVINSGSCPDGTVQPPVTEENKEYVCPAGHIFRGSQQAGGYCLMCLMGTYANQTTNECIPCPKGQYNDEKGLPECKACPEGTSTLDVYSRNVSECIPMCNPGEYSSNTLQPCDQCAIGFYQPQLGSTQCIQCPDEKQTATVGSTALSQCRDVCIAGTISSDGLSPCEECPLHFYMPDSGATACIECPADKITEKTGSFSNTSCVDGNFCDDHMCQNNATCVDRGRYYTCTCPAGFTGVMCQTNMDECAPEPCMNGATCIDGINSYTCKCAPGYEGANCEEITDNCDPSPCVNGQCINGINSFKCNCIPGYHGERCDDKIDECDPQPCQNGGQCLDLLNFYLCNCSNTGYDGRNCTDKIDECLPEPCLNGATCTDLLMDVNCTCPPGYEGKYCGTE</sequence>
<dbReference type="GO" id="GO:0016020">
    <property type="term" value="C:membrane"/>
    <property type="evidence" value="ECO:0007669"/>
    <property type="project" value="UniProtKB-SubCell"/>
</dbReference>
<dbReference type="OrthoDB" id="430340at2759"/>
<dbReference type="InterPro" id="IPR011641">
    <property type="entry name" value="Tyr-kin_ephrin_A/B_rcpt-like"/>
</dbReference>
<feature type="disulfide bond" evidence="13">
    <location>
        <begin position="759"/>
        <end position="768"/>
    </location>
</feature>
<feature type="domain" description="EGF-like" evidence="15">
    <location>
        <begin position="847"/>
        <end position="883"/>
    </location>
</feature>
<keyword evidence="5" id="KW-0812">Transmembrane</keyword>
<dbReference type="PROSITE" id="PS50026">
    <property type="entry name" value="EGF_3"/>
    <property type="match status" value="5"/>
</dbReference>
<protein>
    <submittedName>
        <fullName evidence="17">Uncharacterized protein</fullName>
    </submittedName>
</protein>
<evidence type="ECO:0000256" key="4">
    <source>
        <dbReference type="ARBA" id="ARBA00022536"/>
    </source>
</evidence>
<keyword evidence="8" id="KW-0106">Calcium</keyword>
<dbReference type="Pfam" id="PF07699">
    <property type="entry name" value="Ephrin_rec_like"/>
    <property type="match status" value="3"/>
</dbReference>
<comment type="caution">
    <text evidence="13">Lacks conserved residue(s) required for the propagation of feature annotation.</text>
</comment>
<feature type="domain" description="EGF-like" evidence="15">
    <location>
        <begin position="808"/>
        <end position="845"/>
    </location>
</feature>
<evidence type="ECO:0000256" key="13">
    <source>
        <dbReference type="PROSITE-ProRule" id="PRU00076"/>
    </source>
</evidence>
<dbReference type="PANTHER" id="PTHR12916">
    <property type="entry name" value="CYTOCHROME C OXIDASE POLYPEPTIDE VIC-2"/>
    <property type="match status" value="1"/>
</dbReference>
<feature type="disulfide bond" evidence="13">
    <location>
        <begin position="775"/>
        <end position="785"/>
    </location>
</feature>
<feature type="region of interest" description="Disordered" evidence="14">
    <location>
        <begin position="1"/>
        <end position="49"/>
    </location>
</feature>
<evidence type="ECO:0000256" key="6">
    <source>
        <dbReference type="ARBA" id="ARBA00022729"/>
    </source>
</evidence>
<dbReference type="FunFam" id="2.10.25.10:FF:000045">
    <property type="entry name" value="Slit guidance ligand 2"/>
    <property type="match status" value="1"/>
</dbReference>
<dbReference type="SMART" id="SM00179">
    <property type="entry name" value="EGF_CA"/>
    <property type="match status" value="5"/>
</dbReference>
<dbReference type="Gene3D" id="2.10.25.10">
    <property type="entry name" value="Laminin"/>
    <property type="match status" value="5"/>
</dbReference>
<dbReference type="InterPro" id="IPR013032">
    <property type="entry name" value="EGF-like_CS"/>
</dbReference>
<dbReference type="InterPro" id="IPR009030">
    <property type="entry name" value="Growth_fac_rcpt_cys_sf"/>
</dbReference>
<evidence type="ECO:0000259" key="15">
    <source>
        <dbReference type="PROSITE" id="PS50026"/>
    </source>
</evidence>
<dbReference type="InterPro" id="IPR000152">
    <property type="entry name" value="EGF-type_Asp/Asn_hydroxyl_site"/>
</dbReference>
<dbReference type="Pfam" id="PF02494">
    <property type="entry name" value="HYR"/>
    <property type="match status" value="2"/>
</dbReference>
<dbReference type="Proteomes" id="UP000749559">
    <property type="component" value="Unassembled WGS sequence"/>
</dbReference>
<dbReference type="GO" id="GO:0005112">
    <property type="term" value="F:Notch binding"/>
    <property type="evidence" value="ECO:0007669"/>
    <property type="project" value="TreeGrafter"/>
</dbReference>
<feature type="disulfide bond" evidence="13">
    <location>
        <begin position="796"/>
        <end position="805"/>
    </location>
</feature>
<accession>A0A8S4PN68</accession>
<dbReference type="Gene3D" id="2.10.50.10">
    <property type="entry name" value="Tumor Necrosis Factor Receptor, subunit A, domain 2"/>
    <property type="match status" value="3"/>
</dbReference>
<feature type="domain" description="EGF-like" evidence="15">
    <location>
        <begin position="771"/>
        <end position="806"/>
    </location>
</feature>
<name>A0A8S4PN68_OWEFU</name>
<evidence type="ECO:0000256" key="12">
    <source>
        <dbReference type="ARBA" id="ARBA00023180"/>
    </source>
</evidence>
<feature type="disulfide bond" evidence="13">
    <location>
        <begin position="873"/>
        <end position="882"/>
    </location>
</feature>
<reference evidence="17" key="1">
    <citation type="submission" date="2022-03" db="EMBL/GenBank/DDBJ databases">
        <authorList>
            <person name="Martin C."/>
        </authorList>
    </citation>
    <scope>NUCLEOTIDE SEQUENCE</scope>
</reference>
<dbReference type="EMBL" id="CAIIXF020000009">
    <property type="protein sequence ID" value="CAH1795053.1"/>
    <property type="molecule type" value="Genomic_DNA"/>
</dbReference>
<dbReference type="GO" id="GO:0007399">
    <property type="term" value="P:nervous system development"/>
    <property type="evidence" value="ECO:0007669"/>
    <property type="project" value="UniProtKB-ARBA"/>
</dbReference>
<dbReference type="InterPro" id="IPR000742">
    <property type="entry name" value="EGF"/>
</dbReference>
<dbReference type="InterPro" id="IPR003410">
    <property type="entry name" value="HYR_dom"/>
</dbReference>
<dbReference type="FunFam" id="2.10.50.10:FF:000018">
    <property type="entry name" value="Sushi, von Willebrand factor type A, EGF and pentraxin domain-containing 1"/>
    <property type="match status" value="1"/>
</dbReference>
<evidence type="ECO:0000256" key="11">
    <source>
        <dbReference type="ARBA" id="ARBA00023157"/>
    </source>
</evidence>
<organism evidence="17 18">
    <name type="scientific">Owenia fusiformis</name>
    <name type="common">Polychaete worm</name>
    <dbReference type="NCBI Taxonomy" id="6347"/>
    <lineage>
        <taxon>Eukaryota</taxon>
        <taxon>Metazoa</taxon>
        <taxon>Spiralia</taxon>
        <taxon>Lophotrochozoa</taxon>
        <taxon>Annelida</taxon>
        <taxon>Polychaeta</taxon>
        <taxon>Sedentaria</taxon>
        <taxon>Canalipalpata</taxon>
        <taxon>Sabellida</taxon>
        <taxon>Oweniida</taxon>
        <taxon>Oweniidae</taxon>
        <taxon>Owenia</taxon>
    </lineage>
</organism>
<keyword evidence="6" id="KW-0732">Signal</keyword>
<dbReference type="Pfam" id="PF12661">
    <property type="entry name" value="hEGF"/>
    <property type="match status" value="2"/>
</dbReference>
<feature type="domain" description="HYR" evidence="16">
    <location>
        <begin position="145"/>
        <end position="229"/>
    </location>
</feature>
<feature type="compositionally biased region" description="Basic residues" evidence="14">
    <location>
        <begin position="1"/>
        <end position="24"/>
    </location>
</feature>
<gene>
    <name evidence="17" type="ORF">OFUS_LOCUS19646</name>
</gene>
<feature type="non-terminal residue" evidence="17">
    <location>
        <position position="885"/>
    </location>
</feature>
<dbReference type="FunFam" id="2.10.25.10:FF:000247">
    <property type="entry name" value="Delta/notch like EGF repeat containing"/>
    <property type="match status" value="1"/>
</dbReference>
<dbReference type="SMART" id="SM01411">
    <property type="entry name" value="Ephrin_rec_like"/>
    <property type="match status" value="3"/>
</dbReference>
<dbReference type="SMART" id="SM00181">
    <property type="entry name" value="EGF"/>
    <property type="match status" value="5"/>
</dbReference>
<comment type="subcellular location">
    <subcellularLocation>
        <location evidence="1">Membrane</location>
        <topology evidence="1">Single-pass membrane protein</topology>
    </subcellularLocation>
    <subcellularLocation>
        <location evidence="2">Secreted</location>
    </subcellularLocation>
</comment>
<dbReference type="PROSITE" id="PS01187">
    <property type="entry name" value="EGF_CA"/>
    <property type="match status" value="1"/>
</dbReference>
<dbReference type="GO" id="GO:0005509">
    <property type="term" value="F:calcium ion binding"/>
    <property type="evidence" value="ECO:0007669"/>
    <property type="project" value="InterPro"/>
</dbReference>
<evidence type="ECO:0000256" key="8">
    <source>
        <dbReference type="ARBA" id="ARBA00022837"/>
    </source>
</evidence>
<evidence type="ECO:0000256" key="10">
    <source>
        <dbReference type="ARBA" id="ARBA00023136"/>
    </source>
</evidence>
<keyword evidence="3" id="KW-0964">Secreted</keyword>
<dbReference type="PROSITE" id="PS50825">
    <property type="entry name" value="HYR"/>
    <property type="match status" value="2"/>
</dbReference>
<evidence type="ECO:0000256" key="5">
    <source>
        <dbReference type="ARBA" id="ARBA00022692"/>
    </source>
</evidence>
<dbReference type="PROSITE" id="PS00022">
    <property type="entry name" value="EGF_1"/>
    <property type="match status" value="4"/>
</dbReference>
<keyword evidence="9" id="KW-1133">Transmembrane helix</keyword>
<feature type="disulfide bond" evidence="13">
    <location>
        <begin position="721"/>
        <end position="730"/>
    </location>
</feature>
<keyword evidence="18" id="KW-1185">Reference proteome</keyword>
<evidence type="ECO:0000313" key="17">
    <source>
        <dbReference type="EMBL" id="CAH1795053.1"/>
    </source>
</evidence>
<evidence type="ECO:0000256" key="2">
    <source>
        <dbReference type="ARBA" id="ARBA00004613"/>
    </source>
</evidence>
<keyword evidence="4 13" id="KW-0245">EGF-like domain</keyword>
<feature type="domain" description="EGF-like" evidence="15">
    <location>
        <begin position="733"/>
        <end position="769"/>
    </location>
</feature>
<comment type="caution">
    <text evidence="17">The sequence shown here is derived from an EMBL/GenBank/DDBJ whole genome shotgun (WGS) entry which is preliminary data.</text>
</comment>
<feature type="compositionally biased region" description="Low complexity" evidence="14">
    <location>
        <begin position="31"/>
        <end position="49"/>
    </location>
</feature>
<keyword evidence="10" id="KW-0472">Membrane</keyword>
<feature type="domain" description="HYR" evidence="16">
    <location>
        <begin position="230"/>
        <end position="311"/>
    </location>
</feature>
<evidence type="ECO:0000256" key="9">
    <source>
        <dbReference type="ARBA" id="ARBA00022989"/>
    </source>
</evidence>
<dbReference type="PROSITE" id="PS00010">
    <property type="entry name" value="ASX_HYDROXYL"/>
    <property type="match status" value="4"/>
</dbReference>
<dbReference type="SUPFAM" id="SSF57196">
    <property type="entry name" value="EGF/Laminin"/>
    <property type="match status" value="2"/>
</dbReference>
<evidence type="ECO:0000313" key="18">
    <source>
        <dbReference type="Proteomes" id="UP000749559"/>
    </source>
</evidence>
<dbReference type="AlphaFoldDB" id="A0A8S4PN68"/>
<dbReference type="InterPro" id="IPR001881">
    <property type="entry name" value="EGF-like_Ca-bd_dom"/>
</dbReference>